<dbReference type="EMBL" id="UINC01127816">
    <property type="protein sequence ID" value="SVD07192.1"/>
    <property type="molecule type" value="Genomic_DNA"/>
</dbReference>
<name>A0A382SCA8_9ZZZZ</name>
<dbReference type="AlphaFoldDB" id="A0A382SCA8"/>
<reference evidence="1" key="1">
    <citation type="submission" date="2018-05" db="EMBL/GenBank/DDBJ databases">
        <authorList>
            <person name="Lanie J.A."/>
            <person name="Ng W.-L."/>
            <person name="Kazmierczak K.M."/>
            <person name="Andrzejewski T.M."/>
            <person name="Davidsen T.M."/>
            <person name="Wayne K.J."/>
            <person name="Tettelin H."/>
            <person name="Glass J.I."/>
            <person name="Rusch D."/>
            <person name="Podicherti R."/>
            <person name="Tsui H.-C.T."/>
            <person name="Winkler M.E."/>
        </authorList>
    </citation>
    <scope>NUCLEOTIDE SEQUENCE</scope>
</reference>
<proteinExistence type="predicted"/>
<accession>A0A382SCA8</accession>
<protein>
    <submittedName>
        <fullName evidence="1">Uncharacterized protein</fullName>
    </submittedName>
</protein>
<evidence type="ECO:0000313" key="1">
    <source>
        <dbReference type="EMBL" id="SVD07192.1"/>
    </source>
</evidence>
<sequence length="167" mass="18209">MNSANKAVSFIQIDSNACRTSGLAGICPGRIGEREDVRVPHQGSRRWVGYDLGILIRSTPGISVGLVGQNTTGKSTGILGQVRLVVWLSLASRQQSRSICRREGERQRMREVGVEYRLNESGRLRLGIGGQSERLTVGFGVTKLGAETDYGILNDTVLELSHRLTLS</sequence>
<organism evidence="1">
    <name type="scientific">marine metagenome</name>
    <dbReference type="NCBI Taxonomy" id="408172"/>
    <lineage>
        <taxon>unclassified sequences</taxon>
        <taxon>metagenomes</taxon>
        <taxon>ecological metagenomes</taxon>
    </lineage>
</organism>
<gene>
    <name evidence="1" type="ORF">METZ01_LOCUS360046</name>
</gene>